<sequence length="117" mass="12466">MTSTLTSKEYQSYQSSTAALRELSLDRLCPSLQATTIEVLSDGNLVFRKIANHLSKVASPFVRNTATIGGNIIMAQRLPFESDIATVLLAAGTTVTIQTASKKVVPYFGGVLAAVSM</sequence>
<dbReference type="Pfam" id="PF00941">
    <property type="entry name" value="FAD_binding_5"/>
    <property type="match status" value="1"/>
</dbReference>
<dbReference type="InterPro" id="IPR002346">
    <property type="entry name" value="Mopterin_DH_FAD-bd"/>
</dbReference>
<dbReference type="AlphaFoldDB" id="C0P5F0"/>
<name>C0P5F0_MAIZE</name>
<reference evidence="2" key="1">
    <citation type="journal article" date="2009" name="PLoS Genet.">
        <title>Sequencing, mapping, and analysis of 27,455 maize full-length cDNAs.</title>
        <authorList>
            <person name="Soderlund C."/>
            <person name="Descour A."/>
            <person name="Kudrna D."/>
            <person name="Bomhoff M."/>
            <person name="Boyd L."/>
            <person name="Currie J."/>
            <person name="Angelova A."/>
            <person name="Collura K."/>
            <person name="Wissotski M."/>
            <person name="Ashley E."/>
            <person name="Morrow D."/>
            <person name="Fernandes J."/>
            <person name="Walbot V."/>
            <person name="Yu Y."/>
        </authorList>
    </citation>
    <scope>NUCLEOTIDE SEQUENCE</scope>
    <source>
        <strain evidence="2">B73</strain>
    </source>
</reference>
<dbReference type="GO" id="GO:0005506">
    <property type="term" value="F:iron ion binding"/>
    <property type="evidence" value="ECO:0007669"/>
    <property type="project" value="InterPro"/>
</dbReference>
<dbReference type="Gene3D" id="3.30.465.10">
    <property type="match status" value="1"/>
</dbReference>
<dbReference type="PANTHER" id="PTHR11908:SF142">
    <property type="entry name" value="ALDEHYDE OXIDASE3"/>
    <property type="match status" value="1"/>
</dbReference>
<evidence type="ECO:0000259" key="1">
    <source>
        <dbReference type="Pfam" id="PF00941"/>
    </source>
</evidence>
<dbReference type="GO" id="GO:0050660">
    <property type="term" value="F:flavin adenine dinucleotide binding"/>
    <property type="evidence" value="ECO:0007669"/>
    <property type="project" value="InterPro"/>
</dbReference>
<feature type="domain" description="Molybdopterin dehydrogenase FAD-binding" evidence="1">
    <location>
        <begin position="41"/>
        <end position="103"/>
    </location>
</feature>
<dbReference type="InterPro" id="IPR016208">
    <property type="entry name" value="Ald_Oxase/xanthine_DH-like"/>
</dbReference>
<dbReference type="SUPFAM" id="SSF56176">
    <property type="entry name" value="FAD-binding/transporter-associated domain-like"/>
    <property type="match status" value="1"/>
</dbReference>
<proteinExistence type="evidence at transcript level"/>
<organism evidence="2">
    <name type="scientific">Zea mays</name>
    <name type="common">Maize</name>
    <dbReference type="NCBI Taxonomy" id="4577"/>
    <lineage>
        <taxon>Eukaryota</taxon>
        <taxon>Viridiplantae</taxon>
        <taxon>Streptophyta</taxon>
        <taxon>Embryophyta</taxon>
        <taxon>Tracheophyta</taxon>
        <taxon>Spermatophyta</taxon>
        <taxon>Magnoliopsida</taxon>
        <taxon>Liliopsida</taxon>
        <taxon>Poales</taxon>
        <taxon>Poaceae</taxon>
        <taxon>PACMAD clade</taxon>
        <taxon>Panicoideae</taxon>
        <taxon>Andropogonodae</taxon>
        <taxon>Andropogoneae</taxon>
        <taxon>Tripsacinae</taxon>
        <taxon>Zea</taxon>
    </lineage>
</organism>
<dbReference type="InterPro" id="IPR016169">
    <property type="entry name" value="FAD-bd_PCMH_sub2"/>
</dbReference>
<accession>C0P5F0</accession>
<dbReference type="PANTHER" id="PTHR11908">
    <property type="entry name" value="XANTHINE DEHYDROGENASE"/>
    <property type="match status" value="1"/>
</dbReference>
<dbReference type="ExpressionAtlas" id="C0P5F0">
    <property type="expression patterns" value="baseline and differential"/>
</dbReference>
<dbReference type="InterPro" id="IPR036318">
    <property type="entry name" value="FAD-bd_PCMH-like_sf"/>
</dbReference>
<reference evidence="2" key="2">
    <citation type="submission" date="2012-06" db="EMBL/GenBank/DDBJ databases">
        <authorList>
            <person name="Yu Y."/>
            <person name="Currie J."/>
            <person name="Lomeli R."/>
            <person name="Angelova A."/>
            <person name="Collura K."/>
            <person name="Wissotski M."/>
            <person name="Campos D."/>
            <person name="Kudrna D."/>
            <person name="Golser W."/>
            <person name="Ashely E."/>
            <person name="Descour A."/>
            <person name="Fernandes J."/>
            <person name="Soderlund C."/>
            <person name="Walbot V."/>
        </authorList>
    </citation>
    <scope>NUCLEOTIDE SEQUENCE</scope>
    <source>
        <strain evidence="2">B73</strain>
    </source>
</reference>
<protein>
    <recommendedName>
        <fullName evidence="1">Molybdopterin dehydrogenase FAD-binding domain-containing protein</fullName>
    </recommendedName>
</protein>
<dbReference type="GO" id="GO:0016491">
    <property type="term" value="F:oxidoreductase activity"/>
    <property type="evidence" value="ECO:0007669"/>
    <property type="project" value="InterPro"/>
</dbReference>
<dbReference type="EMBL" id="BT063519">
    <property type="protein sequence ID" value="ACN28216.1"/>
    <property type="molecule type" value="mRNA"/>
</dbReference>
<evidence type="ECO:0000313" key="2">
    <source>
        <dbReference type="EMBL" id="ACN28216.1"/>
    </source>
</evidence>